<feature type="region of interest" description="Disordered" evidence="1">
    <location>
        <begin position="75"/>
        <end position="96"/>
    </location>
</feature>
<organism evidence="2 3">
    <name type="scientific">Culter alburnus</name>
    <name type="common">Topmouth culter</name>
    <dbReference type="NCBI Taxonomy" id="194366"/>
    <lineage>
        <taxon>Eukaryota</taxon>
        <taxon>Metazoa</taxon>
        <taxon>Chordata</taxon>
        <taxon>Craniata</taxon>
        <taxon>Vertebrata</taxon>
        <taxon>Euteleostomi</taxon>
        <taxon>Actinopterygii</taxon>
        <taxon>Neopterygii</taxon>
        <taxon>Teleostei</taxon>
        <taxon>Ostariophysi</taxon>
        <taxon>Cypriniformes</taxon>
        <taxon>Xenocyprididae</taxon>
        <taxon>Xenocypridinae</taxon>
        <taxon>Culter</taxon>
    </lineage>
</organism>
<comment type="caution">
    <text evidence="2">The sequence shown here is derived from an EMBL/GenBank/DDBJ whole genome shotgun (WGS) entry which is preliminary data.</text>
</comment>
<evidence type="ECO:0000313" key="2">
    <source>
        <dbReference type="EMBL" id="KAK9965025.1"/>
    </source>
</evidence>
<dbReference type="EMBL" id="JAWDJR010000012">
    <property type="protein sequence ID" value="KAK9965025.1"/>
    <property type="molecule type" value="Genomic_DNA"/>
</dbReference>
<keyword evidence="3" id="KW-1185">Reference proteome</keyword>
<feature type="compositionally biased region" description="Polar residues" evidence="1">
    <location>
        <begin position="1"/>
        <end position="26"/>
    </location>
</feature>
<name>A0AAW1ZUP3_CULAL</name>
<evidence type="ECO:0000256" key="1">
    <source>
        <dbReference type="SAM" id="MobiDB-lite"/>
    </source>
</evidence>
<feature type="compositionally biased region" description="Basic and acidic residues" evidence="1">
    <location>
        <begin position="75"/>
        <end position="88"/>
    </location>
</feature>
<accession>A0AAW1ZUP3</accession>
<reference evidence="2 3" key="1">
    <citation type="submission" date="2024-05" db="EMBL/GenBank/DDBJ databases">
        <title>A high-quality chromosomal-level genome assembly of Topmouth culter (Culter alburnus).</title>
        <authorList>
            <person name="Zhao H."/>
        </authorList>
    </citation>
    <scope>NUCLEOTIDE SEQUENCE [LARGE SCALE GENOMIC DNA]</scope>
    <source>
        <strain evidence="2">CATC2023</strain>
        <tissue evidence="2">Muscle</tissue>
    </source>
</reference>
<gene>
    <name evidence="2" type="ORF">ABG768_004139</name>
</gene>
<dbReference type="Proteomes" id="UP001479290">
    <property type="component" value="Unassembled WGS sequence"/>
</dbReference>
<feature type="region of interest" description="Disordered" evidence="1">
    <location>
        <begin position="1"/>
        <end position="30"/>
    </location>
</feature>
<sequence length="96" mass="10606">MASLSKISPSPQQEESTDVSQQTKQTRAVPRARVSVYMETLKHLSSDYELINANACTASASAQCESSTQTFTVQRDARTRKAEGKKEGEEETTMFV</sequence>
<protein>
    <submittedName>
        <fullName evidence="2">Uncharacterized protein</fullName>
    </submittedName>
</protein>
<dbReference type="AlphaFoldDB" id="A0AAW1ZUP3"/>
<proteinExistence type="predicted"/>
<evidence type="ECO:0000313" key="3">
    <source>
        <dbReference type="Proteomes" id="UP001479290"/>
    </source>
</evidence>